<dbReference type="EMBL" id="CAUYUJ010003224">
    <property type="protein sequence ID" value="CAK0804401.1"/>
    <property type="molecule type" value="Genomic_DNA"/>
</dbReference>
<evidence type="ECO:0000259" key="1">
    <source>
        <dbReference type="SMART" id="SM00357"/>
    </source>
</evidence>
<dbReference type="InterPro" id="IPR011129">
    <property type="entry name" value="CSD"/>
</dbReference>
<gene>
    <name evidence="2" type="ORF">PCOR1329_LOCUS11216</name>
</gene>
<comment type="caution">
    <text evidence="2">The sequence shown here is derived from an EMBL/GenBank/DDBJ whole genome shotgun (WGS) entry which is preliminary data.</text>
</comment>
<proteinExistence type="predicted"/>
<sequence>MCFGVIKSWNQEKGFGFVASPDLAAHGVDGDAYLHISQKGDHEVGSEVAFTLQLVNGRPQARSLKTPEEGRAEGAQSEALGQAEKEMMGQLQAGMGASAPGKGHDPREQVLGTWVGTIKSYNHEKKFGFLSCIELNAMSGVPGDVYLHDRVMTGFAVRARPELPSGGVLAHWVFRARPACRLLEVATGLDGTGGVSCVPDQRLACLAGGRGALDVYVHL</sequence>
<dbReference type="SUPFAM" id="SSF50249">
    <property type="entry name" value="Nucleic acid-binding proteins"/>
    <property type="match status" value="1"/>
</dbReference>
<organism evidence="2 3">
    <name type="scientific">Prorocentrum cordatum</name>
    <dbReference type="NCBI Taxonomy" id="2364126"/>
    <lineage>
        <taxon>Eukaryota</taxon>
        <taxon>Sar</taxon>
        <taxon>Alveolata</taxon>
        <taxon>Dinophyceae</taxon>
        <taxon>Prorocentrales</taxon>
        <taxon>Prorocentraceae</taxon>
        <taxon>Prorocentrum</taxon>
    </lineage>
</organism>
<evidence type="ECO:0000313" key="3">
    <source>
        <dbReference type="Proteomes" id="UP001189429"/>
    </source>
</evidence>
<protein>
    <recommendedName>
        <fullName evidence="1">Cold-shock domain-containing protein</fullName>
    </recommendedName>
</protein>
<dbReference type="InterPro" id="IPR012340">
    <property type="entry name" value="NA-bd_OB-fold"/>
</dbReference>
<keyword evidence="3" id="KW-1185">Reference proteome</keyword>
<accession>A0ABN9QHG8</accession>
<dbReference type="SMART" id="SM00357">
    <property type="entry name" value="CSP"/>
    <property type="match status" value="1"/>
</dbReference>
<reference evidence="2" key="1">
    <citation type="submission" date="2023-10" db="EMBL/GenBank/DDBJ databases">
        <authorList>
            <person name="Chen Y."/>
            <person name="Shah S."/>
            <person name="Dougan E. K."/>
            <person name="Thang M."/>
            <person name="Chan C."/>
        </authorList>
    </citation>
    <scope>NUCLEOTIDE SEQUENCE [LARGE SCALE GENOMIC DNA]</scope>
</reference>
<dbReference type="Gene3D" id="2.40.50.140">
    <property type="entry name" value="Nucleic acid-binding proteins"/>
    <property type="match status" value="1"/>
</dbReference>
<dbReference type="Proteomes" id="UP001189429">
    <property type="component" value="Unassembled WGS sequence"/>
</dbReference>
<name>A0ABN9QHG8_9DINO</name>
<feature type="domain" description="Cold-shock" evidence="1">
    <location>
        <begin position="3"/>
        <end position="67"/>
    </location>
</feature>
<evidence type="ECO:0000313" key="2">
    <source>
        <dbReference type="EMBL" id="CAK0804401.1"/>
    </source>
</evidence>